<dbReference type="InterPro" id="IPR002816">
    <property type="entry name" value="TraB/PrgY/GumN_fam"/>
</dbReference>
<reference evidence="2" key="1">
    <citation type="submission" date="2019-12" db="EMBL/GenBank/DDBJ databases">
        <title>Ruegeria JWLKs population differentiation of coral mucus and skeleton niches.</title>
        <authorList>
            <person name="Luo D."/>
        </authorList>
    </citation>
    <scope>NUCLEOTIDE SEQUENCE</scope>
    <source>
        <strain evidence="2">HKCCD6181</strain>
    </source>
</reference>
<dbReference type="RefSeq" id="WP_171232882.1">
    <property type="nucleotide sequence ID" value="NZ_WVRA01000002.1"/>
</dbReference>
<accession>A0AA90YSF7</accession>
<proteinExistence type="predicted"/>
<keyword evidence="1" id="KW-0732">Signal</keyword>
<dbReference type="Pfam" id="PF01963">
    <property type="entry name" value="TraB_PrgY_gumN"/>
    <property type="match status" value="1"/>
</dbReference>
<name>A0AA90YSF7_9RHOB</name>
<dbReference type="PANTHER" id="PTHR40590:SF1">
    <property type="entry name" value="CYTOPLASMIC PROTEIN"/>
    <property type="match status" value="1"/>
</dbReference>
<dbReference type="Proteomes" id="UP000597886">
    <property type="component" value="Unassembled WGS sequence"/>
</dbReference>
<evidence type="ECO:0000313" key="3">
    <source>
        <dbReference type="Proteomes" id="UP000597886"/>
    </source>
</evidence>
<sequence>MRLLTFLAFLLFPISAQAACEGVDLRPQLPEETRTKLQSAVAQIAYPEGNHWIARKGDTVLHIIGTLHSYDPRMEDVIDRLSPELSKADAFYFEVTQHDMDAFEKTMANDLSAVMITSGPTLIDLMAEDDWDALSAALAQRGIPGWMAAKMRPWFLTMMLSIPPCMIEDPNSTYGMDARLNDLAVEKGIPQHSLERIEDLMAMFDSYPLEKQVESLVRLSGAMQGNADQLATMANAYLEEKHAEIIQLARLQGLEQSGLSPEAFDAEWQNFEQQLLVQRNANWMAQILDIRDQTVVIAVGAGHLSDDYGLLNQLEEAGYVLTRAEF</sequence>
<dbReference type="InterPro" id="IPR047111">
    <property type="entry name" value="YbaP-like"/>
</dbReference>
<dbReference type="AlphaFoldDB" id="A0AA90YSF7"/>
<feature type="chain" id="PRO_5041668474" evidence="1">
    <location>
        <begin position="19"/>
        <end position="326"/>
    </location>
</feature>
<comment type="caution">
    <text evidence="2">The sequence shown here is derived from an EMBL/GenBank/DDBJ whole genome shotgun (WGS) entry which is preliminary data.</text>
</comment>
<evidence type="ECO:0000313" key="2">
    <source>
        <dbReference type="EMBL" id="NOE17912.1"/>
    </source>
</evidence>
<dbReference type="EMBL" id="WVRA01000002">
    <property type="protein sequence ID" value="NOE17912.1"/>
    <property type="molecule type" value="Genomic_DNA"/>
</dbReference>
<dbReference type="PANTHER" id="PTHR40590">
    <property type="entry name" value="CYTOPLASMIC PROTEIN-RELATED"/>
    <property type="match status" value="1"/>
</dbReference>
<feature type="signal peptide" evidence="1">
    <location>
        <begin position="1"/>
        <end position="18"/>
    </location>
</feature>
<gene>
    <name evidence="2" type="ORF">GS634_07220</name>
</gene>
<protein>
    <submittedName>
        <fullName evidence="2">TraB/GumN family protein</fullName>
    </submittedName>
</protein>
<evidence type="ECO:0000256" key="1">
    <source>
        <dbReference type="SAM" id="SignalP"/>
    </source>
</evidence>
<dbReference type="CDD" id="cd14789">
    <property type="entry name" value="Tiki"/>
    <property type="match status" value="1"/>
</dbReference>
<organism evidence="2 3">
    <name type="scientific">Ruegeria atlantica</name>
    <dbReference type="NCBI Taxonomy" id="81569"/>
    <lineage>
        <taxon>Bacteria</taxon>
        <taxon>Pseudomonadati</taxon>
        <taxon>Pseudomonadota</taxon>
        <taxon>Alphaproteobacteria</taxon>
        <taxon>Rhodobacterales</taxon>
        <taxon>Roseobacteraceae</taxon>
        <taxon>Ruegeria</taxon>
    </lineage>
</organism>